<dbReference type="InterPro" id="IPR023358">
    <property type="entry name" value="Peptidase_M18_dom2"/>
</dbReference>
<gene>
    <name evidence="11" type="ORF">PO878_11350</name>
</gene>
<dbReference type="Proteomes" id="UP001216390">
    <property type="component" value="Chromosome"/>
</dbReference>
<dbReference type="SUPFAM" id="SSF101821">
    <property type="entry name" value="Aminopeptidase/glucanase lid domain"/>
    <property type="match status" value="1"/>
</dbReference>
<evidence type="ECO:0000256" key="5">
    <source>
        <dbReference type="ARBA" id="ARBA00022723"/>
    </source>
</evidence>
<keyword evidence="5 9" id="KW-0479">Metal-binding</keyword>
<proteinExistence type="inferred from homology"/>
<dbReference type="GO" id="GO:0004177">
    <property type="term" value="F:aminopeptidase activity"/>
    <property type="evidence" value="ECO:0007669"/>
    <property type="project" value="UniProtKB-KW"/>
</dbReference>
<comment type="similarity">
    <text evidence="2 9">Belongs to the peptidase M18 family.</text>
</comment>
<dbReference type="SUPFAM" id="SSF53187">
    <property type="entry name" value="Zn-dependent exopeptidases"/>
    <property type="match status" value="1"/>
</dbReference>
<keyword evidence="3 9" id="KW-0031">Aminopeptidase</keyword>
<dbReference type="InterPro" id="IPR001948">
    <property type="entry name" value="Peptidase_M18"/>
</dbReference>
<keyword evidence="7 9" id="KW-0862">Zinc</keyword>
<keyword evidence="4 9" id="KW-0645">Protease</keyword>
<evidence type="ECO:0000256" key="9">
    <source>
        <dbReference type="RuleBase" id="RU004386"/>
    </source>
</evidence>
<dbReference type="PANTHER" id="PTHR28570:SF3">
    <property type="entry name" value="ASPARTYL AMINOPEPTIDASE"/>
    <property type="match status" value="1"/>
</dbReference>
<dbReference type="KEGG" id="ima:PO878_11350"/>
<evidence type="ECO:0000256" key="3">
    <source>
        <dbReference type="ARBA" id="ARBA00022438"/>
    </source>
</evidence>
<dbReference type="GO" id="GO:0006508">
    <property type="term" value="P:proteolysis"/>
    <property type="evidence" value="ECO:0007669"/>
    <property type="project" value="UniProtKB-KW"/>
</dbReference>
<evidence type="ECO:0000256" key="4">
    <source>
        <dbReference type="ARBA" id="ARBA00022670"/>
    </source>
</evidence>
<dbReference type="Gene3D" id="3.40.630.10">
    <property type="entry name" value="Zn peptidases"/>
    <property type="match status" value="1"/>
</dbReference>
<dbReference type="GO" id="GO:0008270">
    <property type="term" value="F:zinc ion binding"/>
    <property type="evidence" value="ECO:0007669"/>
    <property type="project" value="InterPro"/>
</dbReference>
<comment type="cofactor">
    <cofactor evidence="1 10">
        <name>Zn(2+)</name>
        <dbReference type="ChEBI" id="CHEBI:29105"/>
    </cofactor>
</comment>
<evidence type="ECO:0000313" key="11">
    <source>
        <dbReference type="EMBL" id="WCO65094.1"/>
    </source>
</evidence>
<dbReference type="GO" id="GO:0005737">
    <property type="term" value="C:cytoplasm"/>
    <property type="evidence" value="ECO:0007669"/>
    <property type="project" value="UniProtKB-ARBA"/>
</dbReference>
<dbReference type="PRINTS" id="PR00932">
    <property type="entry name" value="AMINO1PTASE"/>
</dbReference>
<keyword evidence="12" id="KW-1185">Reference proteome</keyword>
<dbReference type="NCBIfam" id="NF002759">
    <property type="entry name" value="PRK02813.1"/>
    <property type="match status" value="1"/>
</dbReference>
<evidence type="ECO:0000256" key="10">
    <source>
        <dbReference type="RuleBase" id="RU004387"/>
    </source>
</evidence>
<evidence type="ECO:0000256" key="7">
    <source>
        <dbReference type="ARBA" id="ARBA00022833"/>
    </source>
</evidence>
<keyword evidence="8 9" id="KW-0482">Metalloprotease</keyword>
<reference evidence="11" key="1">
    <citation type="submission" date="2023-01" db="EMBL/GenBank/DDBJ databases">
        <title>The diversity of Class Acidimicrobiia in South China Sea sediment environments and the proposal of Iamia marina sp. nov., a novel species of the genus Iamia.</title>
        <authorList>
            <person name="He Y."/>
            <person name="Tian X."/>
        </authorList>
    </citation>
    <scope>NUCLEOTIDE SEQUENCE</scope>
    <source>
        <strain evidence="11">DSM 19957</strain>
    </source>
</reference>
<dbReference type="EC" id="3.4.11.-" evidence="10"/>
<evidence type="ECO:0000256" key="1">
    <source>
        <dbReference type="ARBA" id="ARBA00001947"/>
    </source>
</evidence>
<evidence type="ECO:0000313" key="12">
    <source>
        <dbReference type="Proteomes" id="UP001216390"/>
    </source>
</evidence>
<evidence type="ECO:0000256" key="2">
    <source>
        <dbReference type="ARBA" id="ARBA00008290"/>
    </source>
</evidence>
<dbReference type="Gene3D" id="2.30.250.10">
    <property type="entry name" value="Aminopeptidase i, Domain 2"/>
    <property type="match status" value="1"/>
</dbReference>
<evidence type="ECO:0000256" key="6">
    <source>
        <dbReference type="ARBA" id="ARBA00022801"/>
    </source>
</evidence>
<keyword evidence="6 9" id="KW-0378">Hydrolase</keyword>
<name>A0AAF0BU44_9ACTN</name>
<organism evidence="11 12">
    <name type="scientific">Iamia majanohamensis</name>
    <dbReference type="NCBI Taxonomy" id="467976"/>
    <lineage>
        <taxon>Bacteria</taxon>
        <taxon>Bacillati</taxon>
        <taxon>Actinomycetota</taxon>
        <taxon>Acidimicrobiia</taxon>
        <taxon>Acidimicrobiales</taxon>
        <taxon>Iamiaceae</taxon>
        <taxon>Iamia</taxon>
    </lineage>
</organism>
<protein>
    <recommendedName>
        <fullName evidence="10">M18 family aminopeptidase</fullName>
        <ecNumber evidence="10">3.4.11.-</ecNumber>
    </recommendedName>
</protein>
<dbReference type="GO" id="GO:0008237">
    <property type="term" value="F:metallopeptidase activity"/>
    <property type="evidence" value="ECO:0007669"/>
    <property type="project" value="UniProtKB-KW"/>
</dbReference>
<dbReference type="AlphaFoldDB" id="A0AAF0BU44"/>
<dbReference type="EMBL" id="CP116942">
    <property type="protein sequence ID" value="WCO65094.1"/>
    <property type="molecule type" value="Genomic_DNA"/>
</dbReference>
<sequence length="430" mass="44328">MAPLSAPPAVEDLLAFLDASPTPYHAAREAARRLEAAGSTAVDRSSPWSTVAPRGHLVAGGAVVAWALPPDGPAAPRLRLVGAHTDSPGLRVKPRPDTGRAGWRQLAVEVYGGALVNSWLDRDLGLAGRVAVAGAGGVEEHLLRVDEPVLRVPQLAIHLDREITSQGLRLDRQRHLAPVWDVGDVDPGGFRRWLAGRLDVAPDAIGGWDLMAHDVSPARRVGRDGALVSSGRLDDLCCCWAGLAALAATEPAAGDPGAVVVLFDHEEVGSGSTHGASGPLLAEVLERLVLARGGGRHDLLAALPSAALASADMAHATHPGYADRHEPGHPIAIDGGPVVKVNAGQRYATEPATQAAFEVACATAGVPVQHFVGHNEIPCGSTIGPLAAAAVGIPTVDVGVAQLAMHSARELCGAEDPPRMAAALTAWLQG</sequence>
<dbReference type="RefSeq" id="WP_272734619.1">
    <property type="nucleotide sequence ID" value="NZ_CP116942.1"/>
</dbReference>
<dbReference type="PANTHER" id="PTHR28570">
    <property type="entry name" value="ASPARTYL AMINOPEPTIDASE"/>
    <property type="match status" value="1"/>
</dbReference>
<dbReference type="Pfam" id="PF02127">
    <property type="entry name" value="Peptidase_M18"/>
    <property type="match status" value="1"/>
</dbReference>
<accession>A0AAF0BU44</accession>
<evidence type="ECO:0000256" key="8">
    <source>
        <dbReference type="ARBA" id="ARBA00023049"/>
    </source>
</evidence>